<feature type="coiled-coil region" evidence="1">
    <location>
        <begin position="327"/>
        <end position="362"/>
    </location>
</feature>
<feature type="transmembrane region" description="Helical" evidence="2">
    <location>
        <begin position="798"/>
        <end position="819"/>
    </location>
</feature>
<evidence type="ECO:0000313" key="3">
    <source>
        <dbReference type="EMBL" id="SPD76032.1"/>
    </source>
</evidence>
<sequence length="1003" mass="113957">MQRILFDKRDYLLLNIVNDVLSRDKSREYTRRLVYSYLHPHGVKELAESKGLRLAFAVIHLFQSLEAGGVDARLSALRSLHSEVLHIGGGSLPINTARVLLQIMKELIRAHGDTERQLQLAHDFRRSVTGNPRIIRAQLRNYHLLEMPEEWNQVTFDDHVHDANTKGRKSSSHLIMDAWIKGIRRLRVIYYNYLEPRFAVELLEAARIMGIDIRTGIEFSSRFRGKYVHLIWVPRGFVDSQDFLCFLAEDPVVEFMAEGRRVSEYQTAYVYKIFDEFNSRHRLTVRETHGLEIPPLNISDFISFVGTGQASLLHLAEFLHKNMLPLMNSYVEELRNLYANAANEERQRIADKVAELNRLDAETILEQYLQPEKNPGIPDPNFPGDDSNVPALLKLSPKGLIDRLVQLHSGQRFTLNLSNLKVEDVIELLYDCEGIITRLEIFNLKDHANKKTDHIPDISRLQEALNRKNVIHLKKIIREVISKLESSGLEDSGDRIKKLAYILNDISTLRDMYLGAQLKSRIGSDSTGRSIRFHGMGLAIMDTLPRRAVKEVHNPGAAVREHIPIKVAAFRRKTSFRRTSPNKSVARLYRLAEKIPALQLVSQKQSADWLIGQSEYVKGCGNVVTLGGIQKHMDNGLSIDPPRAEKRKAGLSLSYLNTGTKNGLKVLIGFIPAFFTFALTKDWWLLAYFGAFIWFGITGLRNILQSVMGGGGIKRAPMLRWNDYVSWERLTDSLLFTGFSVPLLDYVTKTVVLDRCFNITTATNPIALYAFMALVNGLYISSHNAFRGLPKGAIIGNLFRSILSIPVAVLLNAAIGGILGSSGVTHVSDVLQKWAAVISKASSDFVAGIIEGTADRYQNIRIRLRDYSEKLEQLFDTYSKLEMFFPEVNTMELLKNPTKITQATNEEVRDLEKILIIHALDLLYFWMYQPRARSALRSLVQSLSDEEREILIGTQSVLVQQRKISLLFVDGLVGKNFSKALSFYLDRSQEYMADMDQFSIPKQ</sequence>
<organism evidence="3">
    <name type="scientific">uncultured Desulfobacterium sp</name>
    <dbReference type="NCBI Taxonomy" id="201089"/>
    <lineage>
        <taxon>Bacteria</taxon>
        <taxon>Pseudomonadati</taxon>
        <taxon>Thermodesulfobacteriota</taxon>
        <taxon>Desulfobacteria</taxon>
        <taxon>Desulfobacterales</taxon>
        <taxon>Desulfobacteriaceae</taxon>
        <taxon>Desulfobacterium</taxon>
        <taxon>environmental samples</taxon>
    </lineage>
</organism>
<keyword evidence="1" id="KW-0175">Coiled coil</keyword>
<evidence type="ECO:0000256" key="2">
    <source>
        <dbReference type="SAM" id="Phobius"/>
    </source>
</evidence>
<keyword evidence="2" id="KW-1133">Transmembrane helix</keyword>
<proteinExistence type="predicted"/>
<accession>A0A445N2T2</accession>
<dbReference type="AlphaFoldDB" id="A0A445N2T2"/>
<evidence type="ECO:0000256" key="1">
    <source>
        <dbReference type="SAM" id="Coils"/>
    </source>
</evidence>
<reference evidence="3" key="1">
    <citation type="submission" date="2018-01" db="EMBL/GenBank/DDBJ databases">
        <authorList>
            <person name="Regsiter A."/>
            <person name="William W."/>
        </authorList>
    </citation>
    <scope>NUCLEOTIDE SEQUENCE</scope>
    <source>
        <strain evidence="3">TRIP AH-1</strain>
    </source>
</reference>
<keyword evidence="2" id="KW-0472">Membrane</keyword>
<protein>
    <submittedName>
        <fullName evidence="3">Uncharacterized protein</fullName>
    </submittedName>
</protein>
<name>A0A445N2T2_9BACT</name>
<gene>
    <name evidence="3" type="ORF">PITCH_A80027</name>
</gene>
<dbReference type="EMBL" id="OJIN01000225">
    <property type="protein sequence ID" value="SPD76032.1"/>
    <property type="molecule type" value="Genomic_DNA"/>
</dbReference>
<keyword evidence="2" id="KW-0812">Transmembrane</keyword>
<feature type="transmembrane region" description="Helical" evidence="2">
    <location>
        <begin position="685"/>
        <end position="704"/>
    </location>
</feature>
<feature type="transmembrane region" description="Helical" evidence="2">
    <location>
        <begin position="766"/>
        <end position="786"/>
    </location>
</feature>